<dbReference type="Proteomes" id="UP001187192">
    <property type="component" value="Unassembled WGS sequence"/>
</dbReference>
<dbReference type="GO" id="GO:0003729">
    <property type="term" value="F:mRNA binding"/>
    <property type="evidence" value="ECO:0007669"/>
    <property type="project" value="InterPro"/>
</dbReference>
<comment type="caution">
    <text evidence="5">The sequence shown here is derived from an EMBL/GenBank/DDBJ whole genome shotgun (WGS) entry which is preliminary data.</text>
</comment>
<sequence>MECHLLEASKLGFSFGTSLSPTTCSTKVRSDQQIRCRHLSKRRSEGSRKGLQKDPNKDLSWILRTDAAVENIERKANSKKYNNLWPRPVLEALDQAVRNNSWDTALKIFELLRMQNWYEPRRQTYTKLLMMLGKCKQPKQASLLFETMLSDGLKPTIDVYTSLVSAYGQSGQLEEAFSTVDDMKSVSDCKPDVYTYSILINCCTKYHRLDLIERVLDEMSYLGIKCSTVTYNTLIHGYGKAEMFELMEDSLTNMIESGSCLPDVFTLNSFIGAYGNSGRIEKMEKWYDEFQLMGVRPDVKTFNILIKSYGKAGLYDKMTSVMEFMENRFFTPNVVTFNTVIEVFGKAGDVAMMGEYFKRMKHRGLKPNSITYCSLVNAYSKAGLMEKVNSIVRQVKNSDVILDTPFINCAISAYGQAGDVKSMHQLFLAMKEQNCYPDSITFATMIQAYNAQGMTDAAQDLESSKLIREQPLKIGNWVEMWNNLHGLKINVPSNRSGTLFVSSYRGPRPSFGLHAHDMYCLLCHLQLRLQSNGSNMFWAIRSGLKRTRSSPVHIGGGSWVLMETSGLTWQPMLNE</sequence>
<dbReference type="Gene3D" id="1.25.40.10">
    <property type="entry name" value="Tetratricopeptide repeat domain"/>
    <property type="match status" value="3"/>
</dbReference>
<dbReference type="Pfam" id="PF13041">
    <property type="entry name" value="PPR_2"/>
    <property type="match status" value="4"/>
</dbReference>
<protein>
    <recommendedName>
        <fullName evidence="7">Pentatricopeptide repeat-containing protein</fullName>
    </recommendedName>
</protein>
<dbReference type="InterPro" id="IPR044179">
    <property type="entry name" value="PPR5-like"/>
</dbReference>
<keyword evidence="2" id="KW-0677">Repeat</keyword>
<dbReference type="Pfam" id="PF01535">
    <property type="entry name" value="PPR"/>
    <property type="match status" value="2"/>
</dbReference>
<evidence type="ECO:0000256" key="2">
    <source>
        <dbReference type="ARBA" id="ARBA00022737"/>
    </source>
</evidence>
<organism evidence="5 6">
    <name type="scientific">Ficus carica</name>
    <name type="common">Common fig</name>
    <dbReference type="NCBI Taxonomy" id="3494"/>
    <lineage>
        <taxon>Eukaryota</taxon>
        <taxon>Viridiplantae</taxon>
        <taxon>Streptophyta</taxon>
        <taxon>Embryophyta</taxon>
        <taxon>Tracheophyta</taxon>
        <taxon>Spermatophyta</taxon>
        <taxon>Magnoliopsida</taxon>
        <taxon>eudicotyledons</taxon>
        <taxon>Gunneridae</taxon>
        <taxon>Pentapetalae</taxon>
        <taxon>rosids</taxon>
        <taxon>fabids</taxon>
        <taxon>Rosales</taxon>
        <taxon>Moraceae</taxon>
        <taxon>Ficeae</taxon>
        <taxon>Ficus</taxon>
    </lineage>
</organism>
<evidence type="ECO:0000256" key="1">
    <source>
        <dbReference type="ARBA" id="ARBA00007626"/>
    </source>
</evidence>
<feature type="repeat" description="PPR" evidence="3">
    <location>
        <begin position="368"/>
        <end position="402"/>
    </location>
</feature>
<evidence type="ECO:0000256" key="4">
    <source>
        <dbReference type="SAM" id="MobiDB-lite"/>
    </source>
</evidence>
<feature type="repeat" description="PPR" evidence="3">
    <location>
        <begin position="192"/>
        <end position="226"/>
    </location>
</feature>
<dbReference type="AlphaFoldDB" id="A0AA88DFS5"/>
<feature type="repeat" description="PPR" evidence="3">
    <location>
        <begin position="156"/>
        <end position="186"/>
    </location>
</feature>
<evidence type="ECO:0000313" key="5">
    <source>
        <dbReference type="EMBL" id="GMN53637.1"/>
    </source>
</evidence>
<dbReference type="PANTHER" id="PTHR47874:SF6">
    <property type="entry name" value="PENTATRICOPEPTIDE REPEAT-CONTAINING PROTEIN"/>
    <property type="match status" value="1"/>
</dbReference>
<evidence type="ECO:0000313" key="6">
    <source>
        <dbReference type="Proteomes" id="UP001187192"/>
    </source>
</evidence>
<feature type="repeat" description="PPR" evidence="3">
    <location>
        <begin position="333"/>
        <end position="367"/>
    </location>
</feature>
<evidence type="ECO:0008006" key="7">
    <source>
        <dbReference type="Google" id="ProtNLM"/>
    </source>
</evidence>
<proteinExistence type="inferred from homology"/>
<feature type="compositionally biased region" description="Basic and acidic residues" evidence="4">
    <location>
        <begin position="42"/>
        <end position="54"/>
    </location>
</feature>
<accession>A0AA88DFS5</accession>
<dbReference type="NCBIfam" id="TIGR00756">
    <property type="entry name" value="PPR"/>
    <property type="match status" value="9"/>
</dbReference>
<feature type="repeat" description="PPR" evidence="3">
    <location>
        <begin position="298"/>
        <end position="332"/>
    </location>
</feature>
<evidence type="ECO:0000256" key="3">
    <source>
        <dbReference type="PROSITE-ProRule" id="PRU00708"/>
    </source>
</evidence>
<gene>
    <name evidence="5" type="ORF">TIFTF001_022765</name>
</gene>
<keyword evidence="6" id="KW-1185">Reference proteome</keyword>
<feature type="repeat" description="PPR" evidence="3">
    <location>
        <begin position="403"/>
        <end position="437"/>
    </location>
</feature>
<comment type="similarity">
    <text evidence="1">Belongs to the PPR family. P subfamily.</text>
</comment>
<name>A0AA88DFS5_FICCA</name>
<feature type="repeat" description="PPR" evidence="3">
    <location>
        <begin position="227"/>
        <end position="261"/>
    </location>
</feature>
<feature type="region of interest" description="Disordered" evidence="4">
    <location>
        <begin position="35"/>
        <end position="54"/>
    </location>
</feature>
<dbReference type="InterPro" id="IPR011990">
    <property type="entry name" value="TPR-like_helical_dom_sf"/>
</dbReference>
<dbReference type="InterPro" id="IPR002885">
    <property type="entry name" value="PPR_rpt"/>
</dbReference>
<dbReference type="EMBL" id="BTGU01000047">
    <property type="protein sequence ID" value="GMN53637.1"/>
    <property type="molecule type" value="Genomic_DNA"/>
</dbReference>
<dbReference type="PANTHER" id="PTHR47874">
    <property type="entry name" value="EXPRESSED PROTEIN"/>
    <property type="match status" value="1"/>
</dbReference>
<feature type="repeat" description="PPR" evidence="3">
    <location>
        <begin position="263"/>
        <end position="297"/>
    </location>
</feature>
<reference evidence="5" key="1">
    <citation type="submission" date="2023-07" db="EMBL/GenBank/DDBJ databases">
        <title>draft genome sequence of fig (Ficus carica).</title>
        <authorList>
            <person name="Takahashi T."/>
            <person name="Nishimura K."/>
        </authorList>
    </citation>
    <scope>NUCLEOTIDE SEQUENCE</scope>
</reference>
<feature type="repeat" description="PPR" evidence="3">
    <location>
        <begin position="121"/>
        <end position="155"/>
    </location>
</feature>
<dbReference type="PROSITE" id="PS51375">
    <property type="entry name" value="PPR"/>
    <property type="match status" value="9"/>
</dbReference>